<evidence type="ECO:0000313" key="1">
    <source>
        <dbReference type="EMBL" id="JAP17458.1"/>
    </source>
</evidence>
<sequence length="63" mass="7376">LVDHSIQIHQKSLPFLIIKVLQPDEPTNKLTFLAFLRHFFFSKLFMNRAMRCTKGCDIVINEA</sequence>
<protein>
    <submittedName>
        <fullName evidence="1">Putative ovule protein</fullName>
    </submittedName>
</protein>
<proteinExistence type="predicted"/>
<feature type="non-terminal residue" evidence="1">
    <location>
        <position position="1"/>
    </location>
</feature>
<reference evidence="1" key="1">
    <citation type="submission" date="2015-12" db="EMBL/GenBank/DDBJ databases">
        <title>Gene expression during late stages of embryo sac development: a critical building block for successful pollen-pistil interactions.</title>
        <authorList>
            <person name="Liu Y."/>
            <person name="Joly V."/>
            <person name="Sabar M."/>
            <person name="Matton D.P."/>
        </authorList>
    </citation>
    <scope>NUCLEOTIDE SEQUENCE</scope>
</reference>
<accession>A0A0V0HAJ2</accession>
<name>A0A0V0HAJ2_SOLCH</name>
<dbReference type="AlphaFoldDB" id="A0A0V0HAJ2"/>
<dbReference type="EMBL" id="GEDG01022502">
    <property type="protein sequence ID" value="JAP17458.1"/>
    <property type="molecule type" value="Transcribed_RNA"/>
</dbReference>
<organism evidence="1">
    <name type="scientific">Solanum chacoense</name>
    <name type="common">Chaco potato</name>
    <dbReference type="NCBI Taxonomy" id="4108"/>
    <lineage>
        <taxon>Eukaryota</taxon>
        <taxon>Viridiplantae</taxon>
        <taxon>Streptophyta</taxon>
        <taxon>Embryophyta</taxon>
        <taxon>Tracheophyta</taxon>
        <taxon>Spermatophyta</taxon>
        <taxon>Magnoliopsida</taxon>
        <taxon>eudicotyledons</taxon>
        <taxon>Gunneridae</taxon>
        <taxon>Pentapetalae</taxon>
        <taxon>asterids</taxon>
        <taxon>lamiids</taxon>
        <taxon>Solanales</taxon>
        <taxon>Solanaceae</taxon>
        <taxon>Solanoideae</taxon>
        <taxon>Solaneae</taxon>
        <taxon>Solanum</taxon>
    </lineage>
</organism>